<evidence type="ECO:0000313" key="3">
    <source>
        <dbReference type="Proteomes" id="UP000442707"/>
    </source>
</evidence>
<dbReference type="RefSeq" id="WP_150958809.1">
    <property type="nucleotide sequence ID" value="NZ_VZRB01000070.1"/>
</dbReference>
<organism evidence="2 3">
    <name type="scientific">Streptomyces luteolifulvus</name>
    <dbReference type="NCBI Taxonomy" id="2615112"/>
    <lineage>
        <taxon>Bacteria</taxon>
        <taxon>Bacillati</taxon>
        <taxon>Actinomycetota</taxon>
        <taxon>Actinomycetes</taxon>
        <taxon>Kitasatosporales</taxon>
        <taxon>Streptomycetaceae</taxon>
        <taxon>Streptomyces</taxon>
    </lineage>
</organism>
<accession>A0A6H9UNL1</accession>
<protein>
    <submittedName>
        <fullName evidence="2">Uncharacterized protein</fullName>
    </submittedName>
</protein>
<feature type="region of interest" description="Disordered" evidence="1">
    <location>
        <begin position="63"/>
        <end position="94"/>
    </location>
</feature>
<sequence>MFSERTSVGLDVHARTTTAWALDSETGEVFSERLDAETHNVLTWVATLPQPAAVAYEAGPTGFVPARASGRDRHSVRGVAAPSKMERPAGDRGP</sequence>
<proteinExistence type="predicted"/>
<dbReference type="EMBL" id="VZRB01000070">
    <property type="protein sequence ID" value="KAB1139189.1"/>
    <property type="molecule type" value="Genomic_DNA"/>
</dbReference>
<evidence type="ECO:0000313" key="2">
    <source>
        <dbReference type="EMBL" id="KAB1139189.1"/>
    </source>
</evidence>
<name>A0A6H9UNL1_9ACTN</name>
<reference evidence="2 3" key="1">
    <citation type="submission" date="2019-09" db="EMBL/GenBank/DDBJ databases">
        <title>Screening of Novel Bioactive Compounds from Soil-Associated.</title>
        <authorList>
            <person name="Zhao S."/>
        </authorList>
    </citation>
    <scope>NUCLEOTIDE SEQUENCE [LARGE SCALE GENOMIC DNA]</scope>
    <source>
        <strain evidence="2 3">HIT-DPA4</strain>
    </source>
</reference>
<gene>
    <name evidence="2" type="ORF">F7R91_40805</name>
</gene>
<evidence type="ECO:0000256" key="1">
    <source>
        <dbReference type="SAM" id="MobiDB-lite"/>
    </source>
</evidence>
<feature type="compositionally biased region" description="Basic and acidic residues" evidence="1">
    <location>
        <begin position="84"/>
        <end position="94"/>
    </location>
</feature>
<comment type="caution">
    <text evidence="2">The sequence shown here is derived from an EMBL/GenBank/DDBJ whole genome shotgun (WGS) entry which is preliminary data.</text>
</comment>
<dbReference type="AlphaFoldDB" id="A0A6H9UNL1"/>
<keyword evidence="3" id="KW-1185">Reference proteome</keyword>
<dbReference type="Proteomes" id="UP000442707">
    <property type="component" value="Unassembled WGS sequence"/>
</dbReference>